<keyword evidence="3" id="KW-1003">Cell membrane</keyword>
<dbReference type="GO" id="GO:0044874">
    <property type="term" value="P:lipoprotein localization to outer membrane"/>
    <property type="evidence" value="ECO:0007669"/>
    <property type="project" value="TreeGrafter"/>
</dbReference>
<feature type="domain" description="MacB-like periplasmic core" evidence="9">
    <location>
        <begin position="25"/>
        <end position="246"/>
    </location>
</feature>
<sequence>MNFSLYIAKRYLRSKSSNNAINFITIIAAVGVILGAASLFIVLSGFAGLKDFTLKFSTIIDPDLKAIPSQGKSVTLTDSQFNALENLDGIASYTKIIEERVILSYDEKNYPAYIKGVDENYSQVNAIDSVIVQGSWLRPNTNQMVAGWGVSSHLSLGVLDYGKSVTIYVPKPGTGQISSTKSAFNAIECINVGLFDVNETLNETYVYTTFNMSRDLLGYKPNQISAVEFKLNPNSDETKVKTELEAILGDQFTIKNRVQLNDALYKMLNTENLAVYLIFTLVLIIALFNVIGSIVMMILDKKKTLSTLYKLGASVKEIRRIFFYQGSLMAVFGGGVGLIIGLIIVGLQQAFSLVMITPSLPYPVTITLTNIIVVLLTISVLGIIASKIASVRISKSLIETI</sequence>
<gene>
    <name evidence="10" type="ORF">FNB79_03980</name>
</gene>
<dbReference type="InterPro" id="IPR003838">
    <property type="entry name" value="ABC3_permease_C"/>
</dbReference>
<dbReference type="InterPro" id="IPR025857">
    <property type="entry name" value="MacB_PCD"/>
</dbReference>
<keyword evidence="4 7" id="KW-0812">Transmembrane</keyword>
<dbReference type="AlphaFoldDB" id="A0A516GNR2"/>
<evidence type="ECO:0000259" key="9">
    <source>
        <dbReference type="Pfam" id="PF12704"/>
    </source>
</evidence>
<dbReference type="PANTHER" id="PTHR30489">
    <property type="entry name" value="LIPOPROTEIN-RELEASING SYSTEM TRANSMEMBRANE PROTEIN LOLE"/>
    <property type="match status" value="1"/>
</dbReference>
<dbReference type="EMBL" id="CP041637">
    <property type="protein sequence ID" value="QDO93168.1"/>
    <property type="molecule type" value="Genomic_DNA"/>
</dbReference>
<dbReference type="KEGG" id="fop:FNB79_03980"/>
<dbReference type="GO" id="GO:0098797">
    <property type="term" value="C:plasma membrane protein complex"/>
    <property type="evidence" value="ECO:0007669"/>
    <property type="project" value="TreeGrafter"/>
</dbReference>
<dbReference type="RefSeq" id="WP_143380073.1">
    <property type="nucleotide sequence ID" value="NZ_CP041637.1"/>
</dbReference>
<dbReference type="PANTHER" id="PTHR30489:SF0">
    <property type="entry name" value="LIPOPROTEIN-RELEASING SYSTEM TRANSMEMBRANE PROTEIN LOLE"/>
    <property type="match status" value="1"/>
</dbReference>
<keyword evidence="6 7" id="KW-0472">Membrane</keyword>
<evidence type="ECO:0000313" key="11">
    <source>
        <dbReference type="Proteomes" id="UP000319209"/>
    </source>
</evidence>
<feature type="domain" description="ABC3 transporter permease C-terminal" evidence="8">
    <location>
        <begin position="277"/>
        <end position="395"/>
    </location>
</feature>
<proteinExistence type="inferred from homology"/>
<evidence type="ECO:0000259" key="8">
    <source>
        <dbReference type="Pfam" id="PF02687"/>
    </source>
</evidence>
<feature type="transmembrane region" description="Helical" evidence="7">
    <location>
        <begin position="273"/>
        <end position="300"/>
    </location>
</feature>
<dbReference type="OrthoDB" id="1522724at2"/>
<dbReference type="Pfam" id="PF12704">
    <property type="entry name" value="MacB_PCD"/>
    <property type="match status" value="1"/>
</dbReference>
<keyword evidence="11" id="KW-1185">Reference proteome</keyword>
<name>A0A516GNR2_9FLAO</name>
<dbReference type="Proteomes" id="UP000319209">
    <property type="component" value="Chromosome"/>
</dbReference>
<evidence type="ECO:0000256" key="3">
    <source>
        <dbReference type="ARBA" id="ARBA00022475"/>
    </source>
</evidence>
<organism evidence="10 11">
    <name type="scientific">Formosa sediminum</name>
    <dbReference type="NCBI Taxonomy" id="2594004"/>
    <lineage>
        <taxon>Bacteria</taxon>
        <taxon>Pseudomonadati</taxon>
        <taxon>Bacteroidota</taxon>
        <taxon>Flavobacteriia</taxon>
        <taxon>Flavobacteriales</taxon>
        <taxon>Flavobacteriaceae</taxon>
        <taxon>Formosa</taxon>
    </lineage>
</organism>
<evidence type="ECO:0000256" key="2">
    <source>
        <dbReference type="ARBA" id="ARBA00005236"/>
    </source>
</evidence>
<dbReference type="Pfam" id="PF02687">
    <property type="entry name" value="FtsX"/>
    <property type="match status" value="1"/>
</dbReference>
<evidence type="ECO:0000256" key="6">
    <source>
        <dbReference type="ARBA" id="ARBA00023136"/>
    </source>
</evidence>
<evidence type="ECO:0000256" key="7">
    <source>
        <dbReference type="SAM" id="Phobius"/>
    </source>
</evidence>
<feature type="transmembrane region" description="Helical" evidence="7">
    <location>
        <begin position="21"/>
        <end position="49"/>
    </location>
</feature>
<feature type="transmembrane region" description="Helical" evidence="7">
    <location>
        <begin position="364"/>
        <end position="385"/>
    </location>
</feature>
<evidence type="ECO:0000256" key="1">
    <source>
        <dbReference type="ARBA" id="ARBA00004651"/>
    </source>
</evidence>
<evidence type="ECO:0000256" key="5">
    <source>
        <dbReference type="ARBA" id="ARBA00022989"/>
    </source>
</evidence>
<protein>
    <submittedName>
        <fullName evidence="10">ABC transporter permease</fullName>
    </submittedName>
</protein>
<evidence type="ECO:0000313" key="10">
    <source>
        <dbReference type="EMBL" id="QDO93168.1"/>
    </source>
</evidence>
<reference evidence="10 11" key="1">
    <citation type="submission" date="2019-07" db="EMBL/GenBank/DDBJ databases">
        <title>Genome sequencing for Formosa sp. PS13.</title>
        <authorList>
            <person name="Park S.-J."/>
        </authorList>
    </citation>
    <scope>NUCLEOTIDE SEQUENCE [LARGE SCALE GENOMIC DNA]</scope>
    <source>
        <strain evidence="10 11">PS13</strain>
    </source>
</reference>
<dbReference type="InterPro" id="IPR051447">
    <property type="entry name" value="Lipoprotein-release_system"/>
</dbReference>
<feature type="transmembrane region" description="Helical" evidence="7">
    <location>
        <begin position="321"/>
        <end position="344"/>
    </location>
</feature>
<comment type="subcellular location">
    <subcellularLocation>
        <location evidence="1">Cell membrane</location>
        <topology evidence="1">Multi-pass membrane protein</topology>
    </subcellularLocation>
</comment>
<accession>A0A516GNR2</accession>
<keyword evidence="5 7" id="KW-1133">Transmembrane helix</keyword>
<evidence type="ECO:0000256" key="4">
    <source>
        <dbReference type="ARBA" id="ARBA00022692"/>
    </source>
</evidence>
<comment type="similarity">
    <text evidence="2">Belongs to the ABC-4 integral membrane protein family. LolC/E subfamily.</text>
</comment>